<name>A0A7Y8Y0N8_9FLAO</name>
<feature type="chain" id="PRO_5030721667" description="YXWGXW repeat-containing protein" evidence="2">
    <location>
        <begin position="23"/>
        <end position="150"/>
    </location>
</feature>
<evidence type="ECO:0000313" key="4">
    <source>
        <dbReference type="Proteomes" id="UP000535020"/>
    </source>
</evidence>
<dbReference type="Proteomes" id="UP000535020">
    <property type="component" value="Unassembled WGS sequence"/>
</dbReference>
<dbReference type="EMBL" id="JACBJI010000001">
    <property type="protein sequence ID" value="NYA69793.1"/>
    <property type="molecule type" value="Genomic_DNA"/>
</dbReference>
<sequence>MKTLKFLTLGLFLTTIATTAEAQVSVSVNINVPAPGWIAAPVPDARFYYLPDIQVYYDRPAAQFIYMSGGAWIRARHLPVAYRDYDLYHGRTVCLTDYRGYAPYHSYRTHRVRYAPRHYAPVRTVYVKEHHGHGRGHHKKHHKHHDYRRY</sequence>
<proteinExistence type="predicted"/>
<organism evidence="3 4">
    <name type="scientific">Flavobacterium agri</name>
    <dbReference type="NCBI Taxonomy" id="2743471"/>
    <lineage>
        <taxon>Bacteria</taxon>
        <taxon>Pseudomonadati</taxon>
        <taxon>Bacteroidota</taxon>
        <taxon>Flavobacteriia</taxon>
        <taxon>Flavobacteriales</taxon>
        <taxon>Flavobacteriaceae</taxon>
        <taxon>Flavobacterium</taxon>
    </lineage>
</organism>
<gene>
    <name evidence="3" type="ORF">HZF10_02595</name>
</gene>
<protein>
    <recommendedName>
        <fullName evidence="5">YXWGXW repeat-containing protein</fullName>
    </recommendedName>
</protein>
<accession>A0A7Y8Y0N8</accession>
<keyword evidence="4" id="KW-1185">Reference proteome</keyword>
<comment type="caution">
    <text evidence="3">The sequence shown here is derived from an EMBL/GenBank/DDBJ whole genome shotgun (WGS) entry which is preliminary data.</text>
</comment>
<dbReference type="AlphaFoldDB" id="A0A7Y8Y0N8"/>
<feature type="region of interest" description="Disordered" evidence="1">
    <location>
        <begin position="130"/>
        <end position="150"/>
    </location>
</feature>
<feature type="signal peptide" evidence="2">
    <location>
        <begin position="1"/>
        <end position="22"/>
    </location>
</feature>
<reference evidence="3 4" key="1">
    <citation type="submission" date="2020-07" db="EMBL/GenBank/DDBJ databases">
        <authorList>
            <person name="Sun Q."/>
        </authorList>
    </citation>
    <scope>NUCLEOTIDE SEQUENCE [LARGE SCALE GENOMIC DNA]</scope>
    <source>
        <strain evidence="3 4">MAH-1</strain>
    </source>
</reference>
<dbReference type="RefSeq" id="WP_176004619.1">
    <property type="nucleotide sequence ID" value="NZ_JABWMI010000005.1"/>
</dbReference>
<evidence type="ECO:0000313" key="3">
    <source>
        <dbReference type="EMBL" id="NYA69793.1"/>
    </source>
</evidence>
<evidence type="ECO:0008006" key="5">
    <source>
        <dbReference type="Google" id="ProtNLM"/>
    </source>
</evidence>
<evidence type="ECO:0000256" key="1">
    <source>
        <dbReference type="SAM" id="MobiDB-lite"/>
    </source>
</evidence>
<evidence type="ECO:0000256" key="2">
    <source>
        <dbReference type="SAM" id="SignalP"/>
    </source>
</evidence>
<keyword evidence="2" id="KW-0732">Signal</keyword>